<feature type="region of interest" description="Disordered" evidence="1">
    <location>
        <begin position="11"/>
        <end position="33"/>
    </location>
</feature>
<dbReference type="EMBL" id="OMOD01000198">
    <property type="protein sequence ID" value="SPF50322.1"/>
    <property type="molecule type" value="Genomic_DNA"/>
</dbReference>
<dbReference type="Proteomes" id="UP000238701">
    <property type="component" value="Unassembled WGS sequence"/>
</dbReference>
<dbReference type="AlphaFoldDB" id="A0A2U3LEL7"/>
<reference evidence="3" key="1">
    <citation type="submission" date="2018-02" db="EMBL/GenBank/DDBJ databases">
        <authorList>
            <person name="Hausmann B."/>
        </authorList>
    </citation>
    <scope>NUCLEOTIDE SEQUENCE [LARGE SCALE GENOMIC DNA]</scope>
    <source>
        <strain evidence="3">Peat soil MAG SbA1</strain>
    </source>
</reference>
<proteinExistence type="predicted"/>
<gene>
    <name evidence="2" type="ORF">SBA1_990025</name>
</gene>
<evidence type="ECO:0000256" key="1">
    <source>
        <dbReference type="SAM" id="MobiDB-lite"/>
    </source>
</evidence>
<accession>A0A2U3LEL7</accession>
<sequence length="56" mass="6618">MQTLLIGQLLPTPSYGKSQTRKKTKRKTKVTAKKMRMMTRNTMATRSERTPIHLRW</sequence>
<protein>
    <submittedName>
        <fullName evidence="2">Uncharacterized protein</fullName>
    </submittedName>
</protein>
<evidence type="ECO:0000313" key="3">
    <source>
        <dbReference type="Proteomes" id="UP000238701"/>
    </source>
</evidence>
<organism evidence="2 3">
    <name type="scientific">Candidatus Sulfotelmatobacter kueseliae</name>
    <dbReference type="NCBI Taxonomy" id="2042962"/>
    <lineage>
        <taxon>Bacteria</taxon>
        <taxon>Pseudomonadati</taxon>
        <taxon>Acidobacteriota</taxon>
        <taxon>Terriglobia</taxon>
        <taxon>Terriglobales</taxon>
        <taxon>Candidatus Korobacteraceae</taxon>
        <taxon>Candidatus Sulfotelmatobacter</taxon>
    </lineage>
</organism>
<feature type="compositionally biased region" description="Basic residues" evidence="1">
    <location>
        <begin position="19"/>
        <end position="33"/>
    </location>
</feature>
<evidence type="ECO:0000313" key="2">
    <source>
        <dbReference type="EMBL" id="SPF50322.1"/>
    </source>
</evidence>
<name>A0A2U3LEL7_9BACT</name>